<feature type="region of interest" description="Disordered" evidence="2">
    <location>
        <begin position="75"/>
        <end position="95"/>
    </location>
</feature>
<dbReference type="EMBL" id="CAMXCT020006157">
    <property type="protein sequence ID" value="CAL1167431.1"/>
    <property type="molecule type" value="Genomic_DNA"/>
</dbReference>
<dbReference type="AlphaFoldDB" id="A0A9P1DR94"/>
<keyword evidence="5" id="KW-1185">Reference proteome</keyword>
<comment type="caution">
    <text evidence="3">The sequence shown here is derived from an EMBL/GenBank/DDBJ whole genome shotgun (WGS) entry which is preliminary data.</text>
</comment>
<name>A0A9P1DR94_9DINO</name>
<reference evidence="4" key="2">
    <citation type="submission" date="2024-04" db="EMBL/GenBank/DDBJ databases">
        <authorList>
            <person name="Chen Y."/>
            <person name="Shah S."/>
            <person name="Dougan E. K."/>
            <person name="Thang M."/>
            <person name="Chan C."/>
        </authorList>
    </citation>
    <scope>NUCLEOTIDE SEQUENCE [LARGE SCALE GENOMIC DNA]</scope>
</reference>
<evidence type="ECO:0000313" key="4">
    <source>
        <dbReference type="EMBL" id="CAL1167431.1"/>
    </source>
</evidence>
<protein>
    <submittedName>
        <fullName evidence="3">Uncharacterized protein</fullName>
    </submittedName>
</protein>
<gene>
    <name evidence="3" type="ORF">C1SCF055_LOCUS38986</name>
</gene>
<accession>A0A9P1DR94</accession>
<dbReference type="EMBL" id="CAMXCT010006157">
    <property type="protein sequence ID" value="CAI4014056.1"/>
    <property type="molecule type" value="Genomic_DNA"/>
</dbReference>
<evidence type="ECO:0000313" key="3">
    <source>
        <dbReference type="EMBL" id="CAI4014056.1"/>
    </source>
</evidence>
<keyword evidence="1" id="KW-0175">Coiled coil</keyword>
<reference evidence="3" key="1">
    <citation type="submission" date="2022-10" db="EMBL/GenBank/DDBJ databases">
        <authorList>
            <person name="Chen Y."/>
            <person name="Dougan E. K."/>
            <person name="Chan C."/>
            <person name="Rhodes N."/>
            <person name="Thang M."/>
        </authorList>
    </citation>
    <scope>NUCLEOTIDE SEQUENCE</scope>
</reference>
<feature type="coiled-coil region" evidence="1">
    <location>
        <begin position="139"/>
        <end position="203"/>
    </location>
</feature>
<dbReference type="Proteomes" id="UP001152797">
    <property type="component" value="Unassembled WGS sequence"/>
</dbReference>
<feature type="region of interest" description="Disordered" evidence="2">
    <location>
        <begin position="290"/>
        <end position="319"/>
    </location>
</feature>
<feature type="coiled-coil region" evidence="1">
    <location>
        <begin position="252"/>
        <end position="279"/>
    </location>
</feature>
<dbReference type="EMBL" id="CAMXCT030006157">
    <property type="protein sequence ID" value="CAL4801368.1"/>
    <property type="molecule type" value="Genomic_DNA"/>
</dbReference>
<evidence type="ECO:0000256" key="2">
    <source>
        <dbReference type="SAM" id="MobiDB-lite"/>
    </source>
</evidence>
<evidence type="ECO:0000313" key="5">
    <source>
        <dbReference type="Proteomes" id="UP001152797"/>
    </source>
</evidence>
<sequence>MDGSWATVVPAAASNALPRPSTAAGASTRLTARGLAGRLFAALRQGVHRQTPVAAETLEADACVEETCRTSTQMDLEAGLQPQRESRESRQVNSGAKEDEELELLLADIAAQTALLQQEMREGGLRKCEAEVQISHTELQKQKIARQLLEEQLKTLECQLLDSTEKEEIRSLLKDLAAQTSACAKAQEQVQKALKDMEELGAENGAVKVDEGMESTTQLQDMLVELQPSNDAVKADELKTLLRNFALYTAVNLKAEAAIQAVLNDLEALKASKDLEETQRLWQLKLRRPRKVPPRMPQTAARNRRTEAQGEAQAAGAKDDLLERIELHEAMLNCESSKALGDCQRVPDSGMDP</sequence>
<evidence type="ECO:0000256" key="1">
    <source>
        <dbReference type="SAM" id="Coils"/>
    </source>
</evidence>
<proteinExistence type="predicted"/>
<organism evidence="3">
    <name type="scientific">Cladocopium goreaui</name>
    <dbReference type="NCBI Taxonomy" id="2562237"/>
    <lineage>
        <taxon>Eukaryota</taxon>
        <taxon>Sar</taxon>
        <taxon>Alveolata</taxon>
        <taxon>Dinophyceae</taxon>
        <taxon>Suessiales</taxon>
        <taxon>Symbiodiniaceae</taxon>
        <taxon>Cladocopium</taxon>
    </lineage>
</organism>